<name>A0A931E1L7_9CORY</name>
<dbReference type="RefSeq" id="WP_196824656.1">
    <property type="nucleotide sequence ID" value="NZ_CP046980.1"/>
</dbReference>
<dbReference type="PANTHER" id="PTHR11080">
    <property type="entry name" value="PYRAZINAMIDASE/NICOTINAMIDASE"/>
    <property type="match status" value="1"/>
</dbReference>
<feature type="domain" description="Isochorismatase-like" evidence="8">
    <location>
        <begin position="8"/>
        <end position="119"/>
    </location>
</feature>
<comment type="pathway">
    <text evidence="5">Cofactor biosynthesis; nicotinate biosynthesis; nicotinate from nicotinamide: step 1/1.</text>
</comment>
<dbReference type="EC" id="3.5.1.19" evidence="6"/>
<dbReference type="InterPro" id="IPR052347">
    <property type="entry name" value="Isochorismatase_Nicotinamidase"/>
</dbReference>
<evidence type="ECO:0000313" key="10">
    <source>
        <dbReference type="Proteomes" id="UP000658613"/>
    </source>
</evidence>
<proteinExistence type="inferred from homology"/>
<keyword evidence="2" id="KW-0662">Pyridine nucleotide biosynthesis</keyword>
<dbReference type="GO" id="GO:0019363">
    <property type="term" value="P:pyridine nucleotide biosynthetic process"/>
    <property type="evidence" value="ECO:0007669"/>
    <property type="project" value="UniProtKB-KW"/>
</dbReference>
<evidence type="ECO:0000313" key="9">
    <source>
        <dbReference type="EMBL" id="MBG6122227.1"/>
    </source>
</evidence>
<evidence type="ECO:0000256" key="7">
    <source>
        <dbReference type="ARBA" id="ARBA00043224"/>
    </source>
</evidence>
<dbReference type="GO" id="GO:0046872">
    <property type="term" value="F:metal ion binding"/>
    <property type="evidence" value="ECO:0007669"/>
    <property type="project" value="UniProtKB-KW"/>
</dbReference>
<accession>A0A931E1L7</accession>
<keyword evidence="10" id="KW-1185">Reference proteome</keyword>
<evidence type="ECO:0000256" key="6">
    <source>
        <dbReference type="ARBA" id="ARBA00039017"/>
    </source>
</evidence>
<evidence type="ECO:0000259" key="8">
    <source>
        <dbReference type="Pfam" id="PF00857"/>
    </source>
</evidence>
<reference evidence="9" key="1">
    <citation type="submission" date="2020-11" db="EMBL/GenBank/DDBJ databases">
        <title>Sequencing the genomes of 1000 actinobacteria strains.</title>
        <authorList>
            <person name="Klenk H.-P."/>
        </authorList>
    </citation>
    <scope>NUCLEOTIDE SEQUENCE</scope>
    <source>
        <strain evidence="9">DSM 45632</strain>
    </source>
</reference>
<evidence type="ECO:0000256" key="1">
    <source>
        <dbReference type="ARBA" id="ARBA00006336"/>
    </source>
</evidence>
<dbReference type="InterPro" id="IPR036380">
    <property type="entry name" value="Isochorismatase-like_sf"/>
</dbReference>
<sequence length="212" mass="21982">MSTTLSATALVVVDVQNDFCPGGSLATDLGDKVAQGIAGLLSSADIRDRYAAIVATQDWHIDPGSHFSDDPDFVDSWPVHCVAGTEGAALREPIEPSLIDEFFRKGAYTAAYSGFEAVQAAQATNDSAAGDAGSTGDAETGTPLMADWLREKGIDSIEVCGIATDHCVRATVLDGLKEGFAVTVLSQLCSPVDTQRGDAALDEMKAAGATVI</sequence>
<protein>
    <recommendedName>
        <fullName evidence="6">nicotinamidase</fullName>
        <ecNumber evidence="6">3.5.1.19</ecNumber>
    </recommendedName>
    <alternativeName>
        <fullName evidence="7">Nicotinamide deamidase</fullName>
    </alternativeName>
</protein>
<dbReference type="AlphaFoldDB" id="A0A931E1L7"/>
<evidence type="ECO:0000256" key="5">
    <source>
        <dbReference type="ARBA" id="ARBA00037900"/>
    </source>
</evidence>
<evidence type="ECO:0000256" key="3">
    <source>
        <dbReference type="ARBA" id="ARBA00022723"/>
    </source>
</evidence>
<comment type="caution">
    <text evidence="9">The sequence shown here is derived from an EMBL/GenBank/DDBJ whole genome shotgun (WGS) entry which is preliminary data.</text>
</comment>
<dbReference type="InterPro" id="IPR000868">
    <property type="entry name" value="Isochorismatase-like_dom"/>
</dbReference>
<organism evidence="9 10">
    <name type="scientific">Corynebacterium aquatimens</name>
    <dbReference type="NCBI Taxonomy" id="1190508"/>
    <lineage>
        <taxon>Bacteria</taxon>
        <taxon>Bacillati</taxon>
        <taxon>Actinomycetota</taxon>
        <taxon>Actinomycetes</taxon>
        <taxon>Mycobacteriales</taxon>
        <taxon>Corynebacteriaceae</taxon>
        <taxon>Corynebacterium</taxon>
    </lineage>
</organism>
<keyword evidence="4 9" id="KW-0378">Hydrolase</keyword>
<dbReference type="Pfam" id="PF00857">
    <property type="entry name" value="Isochorismatase"/>
    <property type="match status" value="2"/>
</dbReference>
<evidence type="ECO:0000256" key="4">
    <source>
        <dbReference type="ARBA" id="ARBA00022801"/>
    </source>
</evidence>
<dbReference type="EMBL" id="JADOUE010000001">
    <property type="protein sequence ID" value="MBG6122227.1"/>
    <property type="molecule type" value="Genomic_DNA"/>
</dbReference>
<keyword evidence="3" id="KW-0479">Metal-binding</keyword>
<dbReference type="Gene3D" id="3.40.50.850">
    <property type="entry name" value="Isochorismatase-like"/>
    <property type="match status" value="1"/>
</dbReference>
<comment type="similarity">
    <text evidence="1">Belongs to the isochorismatase family.</text>
</comment>
<dbReference type="Proteomes" id="UP000658613">
    <property type="component" value="Unassembled WGS sequence"/>
</dbReference>
<dbReference type="GO" id="GO:0008936">
    <property type="term" value="F:nicotinamidase activity"/>
    <property type="evidence" value="ECO:0007669"/>
    <property type="project" value="UniProtKB-EC"/>
</dbReference>
<evidence type="ECO:0000256" key="2">
    <source>
        <dbReference type="ARBA" id="ARBA00022642"/>
    </source>
</evidence>
<dbReference type="PANTHER" id="PTHR11080:SF2">
    <property type="entry name" value="LD05707P"/>
    <property type="match status" value="1"/>
</dbReference>
<dbReference type="SUPFAM" id="SSF52499">
    <property type="entry name" value="Isochorismatase-like hydrolases"/>
    <property type="match status" value="1"/>
</dbReference>
<feature type="domain" description="Isochorismatase-like" evidence="8">
    <location>
        <begin position="145"/>
        <end position="212"/>
    </location>
</feature>
<gene>
    <name evidence="9" type="ORF">IW254_001196</name>
</gene>